<dbReference type="Pfam" id="PF00160">
    <property type="entry name" value="Pro_isomerase"/>
    <property type="match status" value="1"/>
</dbReference>
<dbReference type="Pfam" id="PF00644">
    <property type="entry name" value="PARP"/>
    <property type="match status" value="1"/>
</dbReference>
<evidence type="ECO:0000256" key="5">
    <source>
        <dbReference type="SAM" id="MobiDB-lite"/>
    </source>
</evidence>
<dbReference type="InterPro" id="IPR020892">
    <property type="entry name" value="Cyclophilin-type_PPIase_CS"/>
</dbReference>
<dbReference type="GO" id="GO:0006457">
    <property type="term" value="P:protein folding"/>
    <property type="evidence" value="ECO:0007669"/>
    <property type="project" value="InterPro"/>
</dbReference>
<dbReference type="InterPro" id="IPR012317">
    <property type="entry name" value="Poly(ADP-ribose)pol_cat_dom"/>
</dbReference>
<dbReference type="GO" id="GO:0016018">
    <property type="term" value="F:cyclosporin A binding"/>
    <property type="evidence" value="ECO:0007669"/>
    <property type="project" value="TreeGrafter"/>
</dbReference>
<dbReference type="PROSITE" id="PS00170">
    <property type="entry name" value="CSA_PPIASE_1"/>
    <property type="match status" value="1"/>
</dbReference>
<keyword evidence="4" id="KW-0808">Transferase</keyword>
<organism evidence="9">
    <name type="scientific">Cladocopium goreaui</name>
    <dbReference type="NCBI Taxonomy" id="2562237"/>
    <lineage>
        <taxon>Eukaryota</taxon>
        <taxon>Sar</taxon>
        <taxon>Alveolata</taxon>
        <taxon>Dinophyceae</taxon>
        <taxon>Suessiales</taxon>
        <taxon>Symbiodiniaceae</taxon>
        <taxon>Cladocopium</taxon>
    </lineage>
</organism>
<keyword evidence="4" id="KW-0520">NAD</keyword>
<keyword evidence="6" id="KW-0472">Membrane</keyword>
<evidence type="ECO:0000259" key="8">
    <source>
        <dbReference type="PROSITE" id="PS51059"/>
    </source>
</evidence>
<feature type="transmembrane region" description="Helical" evidence="6">
    <location>
        <begin position="106"/>
        <end position="130"/>
    </location>
</feature>
<keyword evidence="3 10" id="KW-0413">Isomerase</keyword>
<dbReference type="EC" id="2.4.2.-" evidence="4"/>
<feature type="region of interest" description="Disordered" evidence="5">
    <location>
        <begin position="666"/>
        <end position="707"/>
    </location>
</feature>
<comment type="catalytic activity">
    <reaction evidence="1">
        <text>[protein]-peptidylproline (omega=180) = [protein]-peptidylproline (omega=0)</text>
        <dbReference type="Rhea" id="RHEA:16237"/>
        <dbReference type="Rhea" id="RHEA-COMP:10747"/>
        <dbReference type="Rhea" id="RHEA-COMP:10748"/>
        <dbReference type="ChEBI" id="CHEBI:83833"/>
        <dbReference type="ChEBI" id="CHEBI:83834"/>
        <dbReference type="EC" id="5.2.1.8"/>
    </reaction>
</comment>
<dbReference type="PROSITE" id="PS50072">
    <property type="entry name" value="CSA_PPIASE_2"/>
    <property type="match status" value="1"/>
</dbReference>
<dbReference type="Proteomes" id="UP001152797">
    <property type="component" value="Unassembled WGS sequence"/>
</dbReference>
<dbReference type="AlphaFoldDB" id="A0A9P1D992"/>
<feature type="compositionally biased region" description="Basic residues" evidence="5">
    <location>
        <begin position="691"/>
        <end position="707"/>
    </location>
</feature>
<dbReference type="FunFam" id="2.40.100.10:FF:000025">
    <property type="entry name" value="Peptidyl-prolyl cis-trans isomerase CYP19-2"/>
    <property type="match status" value="1"/>
</dbReference>
<keyword evidence="2" id="KW-0697">Rotamase</keyword>
<feature type="domain" description="PARP catalytic" evidence="8">
    <location>
        <begin position="251"/>
        <end position="508"/>
    </location>
</feature>
<evidence type="ECO:0000313" key="9">
    <source>
        <dbReference type="EMBL" id="CAI4004336.1"/>
    </source>
</evidence>
<evidence type="ECO:0000259" key="7">
    <source>
        <dbReference type="PROSITE" id="PS50072"/>
    </source>
</evidence>
<evidence type="ECO:0000256" key="4">
    <source>
        <dbReference type="RuleBase" id="RU362114"/>
    </source>
</evidence>
<dbReference type="Gene3D" id="2.40.100.10">
    <property type="entry name" value="Cyclophilin-like"/>
    <property type="match status" value="1"/>
</dbReference>
<reference evidence="10 11" key="2">
    <citation type="submission" date="2024-05" db="EMBL/GenBank/DDBJ databases">
        <authorList>
            <person name="Chen Y."/>
            <person name="Shah S."/>
            <person name="Dougan E. K."/>
            <person name="Thang M."/>
            <person name="Chan C."/>
        </authorList>
    </citation>
    <scope>NUCLEOTIDE SEQUENCE [LARGE SCALE GENOMIC DNA]</scope>
</reference>
<dbReference type="SUPFAM" id="SSF56399">
    <property type="entry name" value="ADP-ribosylation"/>
    <property type="match status" value="1"/>
</dbReference>
<gene>
    <name evidence="9" type="ORF">C1SCF055_LOCUS30128</name>
</gene>
<reference evidence="9" key="1">
    <citation type="submission" date="2022-10" db="EMBL/GenBank/DDBJ databases">
        <authorList>
            <person name="Chen Y."/>
            <person name="Dougan E. K."/>
            <person name="Chan C."/>
            <person name="Rhodes N."/>
            <person name="Thang M."/>
        </authorList>
    </citation>
    <scope>NUCLEOTIDE SEQUENCE</scope>
</reference>
<evidence type="ECO:0000256" key="2">
    <source>
        <dbReference type="ARBA" id="ARBA00023110"/>
    </source>
</evidence>
<dbReference type="SUPFAM" id="SSF50891">
    <property type="entry name" value="Cyclophilin-like"/>
    <property type="match status" value="1"/>
</dbReference>
<dbReference type="GO" id="GO:0005737">
    <property type="term" value="C:cytoplasm"/>
    <property type="evidence" value="ECO:0007669"/>
    <property type="project" value="TreeGrafter"/>
</dbReference>
<keyword evidence="6" id="KW-1133">Transmembrane helix</keyword>
<sequence>MADPAGADGSIYCFLEACRVCCAMWQALFGKKTPENEHSIQVRFAPGWNAAFIEQRSMQMPSKWTSDTEEWFNVSSMAWHGIIRTIEETLYCEETKAIQKKIRCRGCVIILSLIGLVLGFMCGFLMSFLGCLDGDAGVCATGLTFAVIFVISLVSLVASFLSMNCLLPAYARLVLDKLEPQMPQLQAANPNMRLDLMNINLQGAAQFDLRVRLKSRQECEEQRTNEKPISERLPVSPKPQIVGVAPLPQSVPTYWTNQDLREGHFRQRCEVSAESRELLQALLDETFKTRSTRDRQGKMPRRLRVVKCQRVEDSSLWYWYLSGLEKLKTSWPSCTPISDHYTASQDAPEAQAGDVCTKQPLGGFSNRLDPKLNEFYLMHGTSPDGALGITDGGFRLDLTGSHAGTMFGNGAYFAECSSKADEYSSAGEGIYEGVYAMLLCRVACGQMLRMLRPDPQMVEHAIGKVASAVLGDREASVGTYREFVVFDASQIYPEYVEISGVNIGRMIFKLYDNICPKTAENFRCLCNGERGTGLITKMPLNFQGSKFHRVIPGFMAQGGDFELGDGRGGESIYGGKFNDEAGGLALRHAKRGLLSMANSGRDTNGSQFFILFKAAHHLNGKHCVFGELVEGQATLDAIEGVKTTSDDKPIAPITIARCGQVERRVVGVRPVKRKKTKEVNSSSSESSSSEKKKKKKTKKDKKKKKKD</sequence>
<dbReference type="EMBL" id="CAMXCT010003413">
    <property type="protein sequence ID" value="CAI4004336.1"/>
    <property type="molecule type" value="Genomic_DNA"/>
</dbReference>
<feature type="domain" description="PPIase cyclophilin-type" evidence="7">
    <location>
        <begin position="496"/>
        <end position="660"/>
    </location>
</feature>
<dbReference type="EMBL" id="CAMXCT020003413">
    <property type="protein sequence ID" value="CAL1157711.1"/>
    <property type="molecule type" value="Genomic_DNA"/>
</dbReference>
<keyword evidence="6" id="KW-0812">Transmembrane</keyword>
<dbReference type="Gene3D" id="3.90.228.10">
    <property type="match status" value="1"/>
</dbReference>
<accession>A0A9P1D992</accession>
<evidence type="ECO:0000256" key="6">
    <source>
        <dbReference type="SAM" id="Phobius"/>
    </source>
</evidence>
<feature type="transmembrane region" description="Helical" evidence="6">
    <location>
        <begin position="142"/>
        <end position="167"/>
    </location>
</feature>
<evidence type="ECO:0000313" key="10">
    <source>
        <dbReference type="EMBL" id="CAL4791648.1"/>
    </source>
</evidence>
<evidence type="ECO:0000313" key="11">
    <source>
        <dbReference type="Proteomes" id="UP001152797"/>
    </source>
</evidence>
<dbReference type="PANTHER" id="PTHR11071:SF561">
    <property type="entry name" value="PEPTIDYL-PROLYL CIS-TRANS ISOMERASE D-RELATED"/>
    <property type="match status" value="1"/>
</dbReference>
<dbReference type="InterPro" id="IPR002130">
    <property type="entry name" value="Cyclophilin-type_PPIase_dom"/>
</dbReference>
<keyword evidence="11" id="KW-1185">Reference proteome</keyword>
<proteinExistence type="predicted"/>
<evidence type="ECO:0000256" key="1">
    <source>
        <dbReference type="ARBA" id="ARBA00000971"/>
    </source>
</evidence>
<dbReference type="OrthoDB" id="414224at2759"/>
<dbReference type="PROSITE" id="PS51059">
    <property type="entry name" value="PARP_CATALYTIC"/>
    <property type="match status" value="1"/>
</dbReference>
<dbReference type="InterPro" id="IPR029000">
    <property type="entry name" value="Cyclophilin-like_dom_sf"/>
</dbReference>
<dbReference type="PANTHER" id="PTHR11071">
    <property type="entry name" value="PEPTIDYL-PROLYL CIS-TRANS ISOMERASE"/>
    <property type="match status" value="1"/>
</dbReference>
<name>A0A9P1D992_9DINO</name>
<evidence type="ECO:0000256" key="3">
    <source>
        <dbReference type="ARBA" id="ARBA00023235"/>
    </source>
</evidence>
<dbReference type="GO" id="GO:0003950">
    <property type="term" value="F:NAD+ poly-ADP-ribosyltransferase activity"/>
    <property type="evidence" value="ECO:0007669"/>
    <property type="project" value="UniProtKB-UniRule"/>
</dbReference>
<dbReference type="GO" id="GO:0003755">
    <property type="term" value="F:peptidyl-prolyl cis-trans isomerase activity"/>
    <property type="evidence" value="ECO:0007669"/>
    <property type="project" value="UniProtKB-KW"/>
</dbReference>
<dbReference type="EMBL" id="CAMXCT030003413">
    <property type="protein sequence ID" value="CAL4791648.1"/>
    <property type="molecule type" value="Genomic_DNA"/>
</dbReference>
<dbReference type="PRINTS" id="PR00153">
    <property type="entry name" value="CSAPPISMRASE"/>
</dbReference>
<keyword evidence="4" id="KW-0328">Glycosyltransferase</keyword>
<protein>
    <recommendedName>
        <fullName evidence="4">Poly [ADP-ribose] polymerase</fullName>
        <shortName evidence="4">PARP</shortName>
        <ecNumber evidence="4">2.4.2.-</ecNumber>
    </recommendedName>
</protein>
<comment type="caution">
    <text evidence="9">The sequence shown here is derived from an EMBL/GenBank/DDBJ whole genome shotgun (WGS) entry which is preliminary data.</text>
</comment>